<comment type="caution">
    <text evidence="13">The sequence shown here is derived from an EMBL/GenBank/DDBJ whole genome shotgun (WGS) entry which is preliminary data.</text>
</comment>
<keyword evidence="2 8" id="KW-0813">Transport</keyword>
<evidence type="ECO:0000256" key="10">
    <source>
        <dbReference type="SAM" id="SignalP"/>
    </source>
</evidence>
<protein>
    <submittedName>
        <fullName evidence="13">TonB-dependent receptor</fullName>
    </submittedName>
</protein>
<accession>A0A5B3G1E3</accession>
<dbReference type="AlphaFoldDB" id="A0A5B3G1E3"/>
<evidence type="ECO:0000256" key="6">
    <source>
        <dbReference type="ARBA" id="ARBA00023136"/>
    </source>
</evidence>
<dbReference type="NCBIfam" id="TIGR04056">
    <property type="entry name" value="OMP_RagA_SusC"/>
    <property type="match status" value="1"/>
</dbReference>
<evidence type="ECO:0000256" key="2">
    <source>
        <dbReference type="ARBA" id="ARBA00022448"/>
    </source>
</evidence>
<dbReference type="InterPro" id="IPR008969">
    <property type="entry name" value="CarboxyPept-like_regulatory"/>
</dbReference>
<dbReference type="Proteomes" id="UP000323567">
    <property type="component" value="Unassembled WGS sequence"/>
</dbReference>
<feature type="domain" description="TonB-dependent receptor-like beta-barrel" evidence="11">
    <location>
        <begin position="449"/>
        <end position="1012"/>
    </location>
</feature>
<evidence type="ECO:0000313" key="14">
    <source>
        <dbReference type="Proteomes" id="UP000323567"/>
    </source>
</evidence>
<sequence length="1058" mass="117534">MVRKILLSLIAVLGLCVYGFAQNRQVSGKVADAEGKPVAGATVMVDGTSTGTTTGTDGKFTIAAPADATLAVSFIGYETRKVAVAGKTHVEVVMHEDAQAIENVVVTAFGTTTKKDLTGSIATIRGEELAKRQVSTVSKMLEGAVPGVQLTTATNQPGTDAAIYVRGVGSLNAGTGALIVLDGSPYQGSLSDINPADIESISVSKDATANSLYGSRAANGVVFITTKRGSLDNPTISVDTRFGINTRAVPEYDIITDPGEYLEAQWRTMRDTKWASSPEEGGGDLAAAALYASQEVLGAHGNYNPYKYSSTYLIDPATGKLDPSARRMYSERLQDELFKTGFRNETNVSVSGGNEKSDYFISLGYLKDESYVIESDFERYSARVNVNTKLRKWIKVGANLSYAHTVQNNILEGSSLTSSAFATARSWEPVFPVYARDAEGKIKYDENGDKVYDLGTGQTDGTTTRPGTSGQNIIATLKMDTRDIKRNNLQGRAYGEIYFLRDFTFTSSMSLGYRASDELLFYNPTIGDGRGSKGRINKKSTDVYDLNLIQMLNYKKSVGRHNINALIGHEYNSWVRDYAEVEKTNIYDPKNPQLNNAGEMGSINGYQDVLRIQGFFGKLEYNYDNRYYFSGGIRRDGTSRFKYNPWGTFWSVGASWRIGAEKFMESTHSWLSELKLRATYGTQGNEDLANYYPYTDQYTVTISEGKLGTEIYYYGNPDLTWEKQKTFDLGLDVGLLNDRINLTMDYFIRVSDGLLFKRTKDISTGRAYDWYNVGKLRNSGFEFDLNVKLIQKKDWYWDMSVNGYTYANKMLNLPDEYKVSGMPNGNQRIYEGKDIYRWEMRQFAGLDEKGNSLWYMDRDLTDGEGNVVGVEKVTTGDATEATQYLLEKSALPDFTGGLNTTLRWKSLDLTIMTNFQFGGYGYDYDFSAFSSANFPMNRLKNYADAWNPETGKGSAPIWNTNDSNINASSDRFLISKTYFNLRNITLGYTFPANWMSKIGIKSVRVYFACDNVFFASKRKGYDPRTSMGGQGATVALNSVDGTYYSPIRTTSVGLNINF</sequence>
<keyword evidence="3 8" id="KW-1134">Transmembrane beta strand</keyword>
<dbReference type="Gene3D" id="2.170.130.10">
    <property type="entry name" value="TonB-dependent receptor, plug domain"/>
    <property type="match status" value="1"/>
</dbReference>
<name>A0A5B3G1E3_9BACT</name>
<keyword evidence="4 8" id="KW-0812">Transmembrane</keyword>
<dbReference type="InterPro" id="IPR037066">
    <property type="entry name" value="Plug_dom_sf"/>
</dbReference>
<dbReference type="InterPro" id="IPR023996">
    <property type="entry name" value="TonB-dep_OMP_SusC/RagA"/>
</dbReference>
<evidence type="ECO:0000256" key="4">
    <source>
        <dbReference type="ARBA" id="ARBA00022692"/>
    </source>
</evidence>
<keyword evidence="7 8" id="KW-0998">Cell outer membrane</keyword>
<keyword evidence="6 8" id="KW-0472">Membrane</keyword>
<dbReference type="SUPFAM" id="SSF49464">
    <property type="entry name" value="Carboxypeptidase regulatory domain-like"/>
    <property type="match status" value="1"/>
</dbReference>
<evidence type="ECO:0000256" key="5">
    <source>
        <dbReference type="ARBA" id="ARBA00023077"/>
    </source>
</evidence>
<dbReference type="RefSeq" id="WP_149887667.1">
    <property type="nucleotide sequence ID" value="NZ_DBFCXV010000023.1"/>
</dbReference>
<feature type="chain" id="PRO_5022864913" evidence="10">
    <location>
        <begin position="22"/>
        <end position="1058"/>
    </location>
</feature>
<reference evidence="13 14" key="1">
    <citation type="journal article" date="2019" name="Nat. Med.">
        <title>A library of human gut bacterial isolates paired with longitudinal multiomics data enables mechanistic microbiome research.</title>
        <authorList>
            <person name="Poyet M."/>
            <person name="Groussin M."/>
            <person name="Gibbons S.M."/>
            <person name="Avila-Pacheco J."/>
            <person name="Jiang X."/>
            <person name="Kearney S.M."/>
            <person name="Perrotta A.R."/>
            <person name="Berdy B."/>
            <person name="Zhao S."/>
            <person name="Lieberman T.D."/>
            <person name="Swanson P.K."/>
            <person name="Smith M."/>
            <person name="Roesemann S."/>
            <person name="Alexander J.E."/>
            <person name="Rich S.A."/>
            <person name="Livny J."/>
            <person name="Vlamakis H."/>
            <person name="Clish C."/>
            <person name="Bullock K."/>
            <person name="Deik A."/>
            <person name="Scott J."/>
            <person name="Pierce K.A."/>
            <person name="Xavier R.J."/>
            <person name="Alm E.J."/>
        </authorList>
    </citation>
    <scope>NUCLEOTIDE SEQUENCE [LARGE SCALE GENOMIC DNA]</scope>
    <source>
        <strain evidence="13 14">BIOML-A2</strain>
    </source>
</reference>
<dbReference type="InterPro" id="IPR036942">
    <property type="entry name" value="Beta-barrel_TonB_sf"/>
</dbReference>
<evidence type="ECO:0000259" key="12">
    <source>
        <dbReference type="Pfam" id="PF07715"/>
    </source>
</evidence>
<dbReference type="InterPro" id="IPR012910">
    <property type="entry name" value="Plug_dom"/>
</dbReference>
<evidence type="ECO:0000313" key="13">
    <source>
        <dbReference type="EMBL" id="KAA2367226.1"/>
    </source>
</evidence>
<evidence type="ECO:0000256" key="7">
    <source>
        <dbReference type="ARBA" id="ARBA00023237"/>
    </source>
</evidence>
<dbReference type="Pfam" id="PF13715">
    <property type="entry name" value="CarbopepD_reg_2"/>
    <property type="match status" value="1"/>
</dbReference>
<dbReference type="PROSITE" id="PS52016">
    <property type="entry name" value="TONB_DEPENDENT_REC_3"/>
    <property type="match status" value="1"/>
</dbReference>
<comment type="similarity">
    <text evidence="8 9">Belongs to the TonB-dependent receptor family.</text>
</comment>
<dbReference type="Pfam" id="PF07715">
    <property type="entry name" value="Plug"/>
    <property type="match status" value="1"/>
</dbReference>
<keyword evidence="5 9" id="KW-0798">TonB box</keyword>
<dbReference type="GO" id="GO:0009279">
    <property type="term" value="C:cell outer membrane"/>
    <property type="evidence" value="ECO:0007669"/>
    <property type="project" value="UniProtKB-SubCell"/>
</dbReference>
<keyword evidence="10" id="KW-0732">Signal</keyword>
<dbReference type="NCBIfam" id="TIGR04057">
    <property type="entry name" value="SusC_RagA_signa"/>
    <property type="match status" value="1"/>
</dbReference>
<dbReference type="InterPro" id="IPR000531">
    <property type="entry name" value="Beta-barrel_TonB"/>
</dbReference>
<proteinExistence type="inferred from homology"/>
<dbReference type="Gene3D" id="2.60.40.1120">
    <property type="entry name" value="Carboxypeptidase-like, regulatory domain"/>
    <property type="match status" value="1"/>
</dbReference>
<feature type="signal peptide" evidence="10">
    <location>
        <begin position="1"/>
        <end position="21"/>
    </location>
</feature>
<gene>
    <name evidence="13" type="ORF">F2Y13_12105</name>
</gene>
<organism evidence="13 14">
    <name type="scientific">Alistipes shahii</name>
    <dbReference type="NCBI Taxonomy" id="328814"/>
    <lineage>
        <taxon>Bacteria</taxon>
        <taxon>Pseudomonadati</taxon>
        <taxon>Bacteroidota</taxon>
        <taxon>Bacteroidia</taxon>
        <taxon>Bacteroidales</taxon>
        <taxon>Rikenellaceae</taxon>
        <taxon>Alistipes</taxon>
    </lineage>
</organism>
<evidence type="ECO:0000256" key="1">
    <source>
        <dbReference type="ARBA" id="ARBA00004571"/>
    </source>
</evidence>
<dbReference type="InterPro" id="IPR039426">
    <property type="entry name" value="TonB-dep_rcpt-like"/>
</dbReference>
<evidence type="ECO:0000256" key="8">
    <source>
        <dbReference type="PROSITE-ProRule" id="PRU01360"/>
    </source>
</evidence>
<evidence type="ECO:0000256" key="3">
    <source>
        <dbReference type="ARBA" id="ARBA00022452"/>
    </source>
</evidence>
<evidence type="ECO:0000256" key="9">
    <source>
        <dbReference type="RuleBase" id="RU003357"/>
    </source>
</evidence>
<feature type="domain" description="TonB-dependent receptor plug" evidence="12">
    <location>
        <begin position="114"/>
        <end position="221"/>
    </location>
</feature>
<comment type="subcellular location">
    <subcellularLocation>
        <location evidence="1 8">Cell outer membrane</location>
        <topology evidence="1 8">Multi-pass membrane protein</topology>
    </subcellularLocation>
</comment>
<dbReference type="EMBL" id="VVXK01000020">
    <property type="protein sequence ID" value="KAA2367226.1"/>
    <property type="molecule type" value="Genomic_DNA"/>
</dbReference>
<dbReference type="InterPro" id="IPR023997">
    <property type="entry name" value="TonB-dep_OMP_SusC/RagA_CS"/>
</dbReference>
<dbReference type="Pfam" id="PF00593">
    <property type="entry name" value="TonB_dep_Rec_b-barrel"/>
    <property type="match status" value="1"/>
</dbReference>
<keyword evidence="13" id="KW-0675">Receptor</keyword>
<dbReference type="SUPFAM" id="SSF56935">
    <property type="entry name" value="Porins"/>
    <property type="match status" value="1"/>
</dbReference>
<evidence type="ECO:0000259" key="11">
    <source>
        <dbReference type="Pfam" id="PF00593"/>
    </source>
</evidence>
<dbReference type="Gene3D" id="2.40.170.20">
    <property type="entry name" value="TonB-dependent receptor, beta-barrel domain"/>
    <property type="match status" value="1"/>
</dbReference>